<dbReference type="GO" id="GO:0031222">
    <property type="term" value="P:arabinan catabolic process"/>
    <property type="evidence" value="ECO:0007669"/>
    <property type="project" value="TreeGrafter"/>
</dbReference>
<dbReference type="PANTHER" id="PTHR42721">
    <property type="entry name" value="SUGAR HYDROLASE-RELATED"/>
    <property type="match status" value="1"/>
</dbReference>
<dbReference type="GO" id="GO:0045493">
    <property type="term" value="P:xylan catabolic process"/>
    <property type="evidence" value="ECO:0007669"/>
    <property type="project" value="InterPro"/>
</dbReference>
<dbReference type="PRINTS" id="PR00133">
    <property type="entry name" value="GLHYDRLASE3"/>
</dbReference>
<dbReference type="InterPro" id="IPR026891">
    <property type="entry name" value="Fn3-like"/>
</dbReference>
<dbReference type="Gene3D" id="3.40.50.1700">
    <property type="entry name" value="Glycoside hydrolase family 3 C-terminal domain"/>
    <property type="match status" value="1"/>
</dbReference>
<dbReference type="OrthoDB" id="47059at2759"/>
<dbReference type="EMBL" id="QUSF01000067">
    <property type="protein sequence ID" value="RLV96814.1"/>
    <property type="molecule type" value="Genomic_DNA"/>
</dbReference>
<dbReference type="InterPro" id="IPR017853">
    <property type="entry name" value="GH"/>
</dbReference>
<organism evidence="6 7">
    <name type="scientific">Chloebia gouldiae</name>
    <name type="common">Gouldian finch</name>
    <name type="synonym">Erythrura gouldiae</name>
    <dbReference type="NCBI Taxonomy" id="44316"/>
    <lineage>
        <taxon>Eukaryota</taxon>
        <taxon>Metazoa</taxon>
        <taxon>Chordata</taxon>
        <taxon>Craniata</taxon>
        <taxon>Vertebrata</taxon>
        <taxon>Euteleostomi</taxon>
        <taxon>Archelosauria</taxon>
        <taxon>Archosauria</taxon>
        <taxon>Dinosauria</taxon>
        <taxon>Saurischia</taxon>
        <taxon>Theropoda</taxon>
        <taxon>Coelurosauria</taxon>
        <taxon>Aves</taxon>
        <taxon>Neognathae</taxon>
        <taxon>Neoaves</taxon>
        <taxon>Telluraves</taxon>
        <taxon>Australaves</taxon>
        <taxon>Passeriformes</taxon>
        <taxon>Passeroidea</taxon>
        <taxon>Passeridae</taxon>
        <taxon>Chloebia</taxon>
    </lineage>
</organism>
<dbReference type="InterPro" id="IPR013783">
    <property type="entry name" value="Ig-like_fold"/>
</dbReference>
<evidence type="ECO:0000313" key="6">
    <source>
        <dbReference type="EMBL" id="RLV96814.1"/>
    </source>
</evidence>
<name>A0A3L8S4S1_CHLGU</name>
<dbReference type="GO" id="GO:0009044">
    <property type="term" value="F:xylan 1,4-beta-xylosidase activity"/>
    <property type="evidence" value="ECO:0007669"/>
    <property type="project" value="InterPro"/>
</dbReference>
<keyword evidence="7" id="KW-1185">Reference proteome</keyword>
<dbReference type="InterPro" id="IPR002772">
    <property type="entry name" value="Glyco_hydro_3_C"/>
</dbReference>
<dbReference type="GO" id="GO:0046556">
    <property type="term" value="F:alpha-L-arabinofuranosidase activity"/>
    <property type="evidence" value="ECO:0007669"/>
    <property type="project" value="TreeGrafter"/>
</dbReference>
<dbReference type="SUPFAM" id="SSF51445">
    <property type="entry name" value="(Trans)glycosidases"/>
    <property type="match status" value="1"/>
</dbReference>
<keyword evidence="3" id="KW-0326">Glycosidase</keyword>
<feature type="region of interest" description="Disordered" evidence="4">
    <location>
        <begin position="1"/>
        <end position="20"/>
    </location>
</feature>
<dbReference type="SUPFAM" id="SSF52279">
    <property type="entry name" value="Beta-D-glucan exohydrolase, C-terminal domain"/>
    <property type="match status" value="1"/>
</dbReference>
<dbReference type="Pfam" id="PF01915">
    <property type="entry name" value="Glyco_hydro_3_C"/>
    <property type="match status" value="1"/>
</dbReference>
<feature type="domain" description="Fibronectin type III-like" evidence="5">
    <location>
        <begin position="684"/>
        <end position="751"/>
    </location>
</feature>
<dbReference type="InterPro" id="IPR044993">
    <property type="entry name" value="BXL"/>
</dbReference>
<evidence type="ECO:0000256" key="3">
    <source>
        <dbReference type="ARBA" id="ARBA00023295"/>
    </source>
</evidence>
<dbReference type="InterPro" id="IPR036962">
    <property type="entry name" value="Glyco_hydro_3_N_sf"/>
</dbReference>
<keyword evidence="1" id="KW-0732">Signal</keyword>
<dbReference type="Gene3D" id="3.20.20.300">
    <property type="entry name" value="Glycoside hydrolase, family 3, N-terminal domain"/>
    <property type="match status" value="1"/>
</dbReference>
<dbReference type="AlphaFoldDB" id="A0A3L8S4S1"/>
<dbReference type="InterPro" id="IPR001764">
    <property type="entry name" value="Glyco_hydro_3_N"/>
</dbReference>
<sequence length="779" mass="84968">MPCGPRGPSRAMPCGSREPSRAMPCRALPAAALGLRVLVLSAALGAGAVRAQPPPFPFWDPSLPWQRRLDDLLSRLSPAELVLQVARGGAMGNGPAPPIPRLGIAPYNWNTECLRGDAEAPGWATAFPQALGLAAAFSPELIYRVANATATEVRAKHNSFASAGRYSDHTGLSCFSPVLNIMRHPLWGRNQETYGEDPFLSGELARSFVQGLQGQHPRYVKASAGCKHFSVHGGPENIPVSRLSFDAKVLERDWRMTFLPQFQACVRAGSYSFMCSYNRINGVPACANKKLLTDILRGEWGFDGYVVSDEGAVELIMLGHHYTRSFLETAVASVNAGCNLELSYGMRNNVFMHIPQALAMGNITLQMLRDRVRPLFYTRMRLGEFDPPAMNPYSSLDLSVVQSPEHRNLSLEAAVKSFVLLKNVRGTLPLRAQDLSSQHLAVVGPFADNPRVLFGDYAPVPEPQYIYTPRRGLEMLGANVSFAAGCSEPRCQRYTRAELVKAVGAADVVLVCLGTGVDVETEAKDRSDLSLPGHQLELLQDAVQAATGRPVILLLFNAGPLDVSWAQAHDGVGAILACFFPAQATGLAIARVLLGEVGASPAGRLPATWPAGMHQVPPMENYTMEGRTYRYYGQEAPLYPFGYGLSYTTFRYRDLVLSPPVLPVCANLSVSVVLENTGLRDSEEVVQLYLRWEQSSVPVPRWQLVAFRRVAVLAGREAKLSFQVLAEQRAVWAQDWHLEPGTFTLFAGGQQPGQKTRAPSEVLSARFSVTGTARPLRAC</sequence>
<dbReference type="Gene3D" id="2.60.40.10">
    <property type="entry name" value="Immunoglobulins"/>
    <property type="match status" value="1"/>
</dbReference>
<dbReference type="PANTHER" id="PTHR42721:SF42">
    <property type="entry name" value="FIBRONECTIN TYPE III-LIKE DOMAIN-CONTAINING PROTEIN"/>
    <property type="match status" value="1"/>
</dbReference>
<gene>
    <name evidence="6" type="ORF">DV515_00012405</name>
</gene>
<dbReference type="Proteomes" id="UP000276834">
    <property type="component" value="Unassembled WGS sequence"/>
</dbReference>
<accession>A0A3L8S4S1</accession>
<proteinExistence type="predicted"/>
<dbReference type="Pfam" id="PF00933">
    <property type="entry name" value="Glyco_hydro_3"/>
    <property type="match status" value="1"/>
</dbReference>
<protein>
    <recommendedName>
        <fullName evidence="5">Fibronectin type III-like domain-containing protein</fullName>
    </recommendedName>
</protein>
<dbReference type="SMART" id="SM01217">
    <property type="entry name" value="Fn3_like"/>
    <property type="match status" value="1"/>
</dbReference>
<evidence type="ECO:0000256" key="4">
    <source>
        <dbReference type="SAM" id="MobiDB-lite"/>
    </source>
</evidence>
<reference evidence="6 7" key="1">
    <citation type="journal article" date="2018" name="Proc. R. Soc. B">
        <title>A non-coding region near Follistatin controls head colour polymorphism in the Gouldian finch.</title>
        <authorList>
            <person name="Toomey M.B."/>
            <person name="Marques C.I."/>
            <person name="Andrade P."/>
            <person name="Araujo P.M."/>
            <person name="Sabatino S."/>
            <person name="Gazda M.A."/>
            <person name="Afonso S."/>
            <person name="Lopes R.J."/>
            <person name="Corbo J.C."/>
            <person name="Carneiro M."/>
        </authorList>
    </citation>
    <scope>NUCLEOTIDE SEQUENCE [LARGE SCALE GENOMIC DNA]</scope>
    <source>
        <strain evidence="6">Red01</strain>
        <tissue evidence="6">Muscle</tissue>
    </source>
</reference>
<evidence type="ECO:0000259" key="5">
    <source>
        <dbReference type="SMART" id="SM01217"/>
    </source>
</evidence>
<evidence type="ECO:0000313" key="7">
    <source>
        <dbReference type="Proteomes" id="UP000276834"/>
    </source>
</evidence>
<dbReference type="InterPro" id="IPR036881">
    <property type="entry name" value="Glyco_hydro_3_C_sf"/>
</dbReference>
<dbReference type="Pfam" id="PF14310">
    <property type="entry name" value="Fn3-like"/>
    <property type="match status" value="1"/>
</dbReference>
<evidence type="ECO:0000256" key="1">
    <source>
        <dbReference type="ARBA" id="ARBA00022729"/>
    </source>
</evidence>
<evidence type="ECO:0000256" key="2">
    <source>
        <dbReference type="ARBA" id="ARBA00022801"/>
    </source>
</evidence>
<keyword evidence="2" id="KW-0378">Hydrolase</keyword>
<comment type="caution">
    <text evidence="6">The sequence shown here is derived from an EMBL/GenBank/DDBJ whole genome shotgun (WGS) entry which is preliminary data.</text>
</comment>